<evidence type="ECO:0000313" key="1">
    <source>
        <dbReference type="EMBL" id="KAF9646320.1"/>
    </source>
</evidence>
<organism evidence="1 2">
    <name type="scientific">Thelephora ganbajun</name>
    <name type="common">Ganba fungus</name>
    <dbReference type="NCBI Taxonomy" id="370292"/>
    <lineage>
        <taxon>Eukaryota</taxon>
        <taxon>Fungi</taxon>
        <taxon>Dikarya</taxon>
        <taxon>Basidiomycota</taxon>
        <taxon>Agaricomycotina</taxon>
        <taxon>Agaricomycetes</taxon>
        <taxon>Thelephorales</taxon>
        <taxon>Thelephoraceae</taxon>
        <taxon>Thelephora</taxon>
    </lineage>
</organism>
<comment type="caution">
    <text evidence="1">The sequence shown here is derived from an EMBL/GenBank/DDBJ whole genome shotgun (WGS) entry which is preliminary data.</text>
</comment>
<dbReference type="Proteomes" id="UP000886501">
    <property type="component" value="Unassembled WGS sequence"/>
</dbReference>
<keyword evidence="2" id="KW-1185">Reference proteome</keyword>
<protein>
    <submittedName>
        <fullName evidence="1">Uncharacterized protein</fullName>
    </submittedName>
</protein>
<proteinExistence type="predicted"/>
<dbReference type="EMBL" id="MU118061">
    <property type="protein sequence ID" value="KAF9646320.1"/>
    <property type="molecule type" value="Genomic_DNA"/>
</dbReference>
<name>A0ACB6ZA87_THEGA</name>
<gene>
    <name evidence="1" type="ORF">BDM02DRAFT_253709</name>
</gene>
<sequence>MEHVRMGKVIKIQDVAFITFQAFLLYLYTNSIQFASFGSKENRKSRSPEIAWTPEGEIPKPSPKSIYRLADKYDVPGLKKAAFKSISSGLQKCDIVQEVFSVFTSRYNEIRTMEVNHLLGVWLSGSEKESKVVREKLEEKIDSYAAGELKHAVDAISSIWEISSKGEQETPSKGERKTPSKGERKIPSKGEREIPSKGEPIPSGSVPQSKPFGLFSSWFSLFDDSDIKFVGCNMRPSLVKSIKEGFLLDQKCWARRSQDGVIEPIYFSSAITGAELQGLDTHVT</sequence>
<evidence type="ECO:0000313" key="2">
    <source>
        <dbReference type="Proteomes" id="UP000886501"/>
    </source>
</evidence>
<accession>A0ACB6ZA87</accession>
<reference evidence="1" key="2">
    <citation type="journal article" date="2020" name="Nat. Commun.">
        <title>Large-scale genome sequencing of mycorrhizal fungi provides insights into the early evolution of symbiotic traits.</title>
        <authorList>
            <person name="Miyauchi S."/>
            <person name="Kiss E."/>
            <person name="Kuo A."/>
            <person name="Drula E."/>
            <person name="Kohler A."/>
            <person name="Sanchez-Garcia M."/>
            <person name="Morin E."/>
            <person name="Andreopoulos B."/>
            <person name="Barry K.W."/>
            <person name="Bonito G."/>
            <person name="Buee M."/>
            <person name="Carver A."/>
            <person name="Chen C."/>
            <person name="Cichocki N."/>
            <person name="Clum A."/>
            <person name="Culley D."/>
            <person name="Crous P.W."/>
            <person name="Fauchery L."/>
            <person name="Girlanda M."/>
            <person name="Hayes R.D."/>
            <person name="Keri Z."/>
            <person name="LaButti K."/>
            <person name="Lipzen A."/>
            <person name="Lombard V."/>
            <person name="Magnuson J."/>
            <person name="Maillard F."/>
            <person name="Murat C."/>
            <person name="Nolan M."/>
            <person name="Ohm R.A."/>
            <person name="Pangilinan J."/>
            <person name="Pereira M.F."/>
            <person name="Perotto S."/>
            <person name="Peter M."/>
            <person name="Pfister S."/>
            <person name="Riley R."/>
            <person name="Sitrit Y."/>
            <person name="Stielow J.B."/>
            <person name="Szollosi G."/>
            <person name="Zifcakova L."/>
            <person name="Stursova M."/>
            <person name="Spatafora J.W."/>
            <person name="Tedersoo L."/>
            <person name="Vaario L.M."/>
            <person name="Yamada A."/>
            <person name="Yan M."/>
            <person name="Wang P."/>
            <person name="Xu J."/>
            <person name="Bruns T."/>
            <person name="Baldrian P."/>
            <person name="Vilgalys R."/>
            <person name="Dunand C."/>
            <person name="Henrissat B."/>
            <person name="Grigoriev I.V."/>
            <person name="Hibbett D."/>
            <person name="Nagy L.G."/>
            <person name="Martin F.M."/>
        </authorList>
    </citation>
    <scope>NUCLEOTIDE SEQUENCE</scope>
    <source>
        <strain evidence="1">P2</strain>
    </source>
</reference>
<reference evidence="1" key="1">
    <citation type="submission" date="2019-10" db="EMBL/GenBank/DDBJ databases">
        <authorList>
            <consortium name="DOE Joint Genome Institute"/>
            <person name="Kuo A."/>
            <person name="Miyauchi S."/>
            <person name="Kiss E."/>
            <person name="Drula E."/>
            <person name="Kohler A."/>
            <person name="Sanchez-Garcia M."/>
            <person name="Andreopoulos B."/>
            <person name="Barry K.W."/>
            <person name="Bonito G."/>
            <person name="Buee M."/>
            <person name="Carver A."/>
            <person name="Chen C."/>
            <person name="Cichocki N."/>
            <person name="Clum A."/>
            <person name="Culley D."/>
            <person name="Crous P.W."/>
            <person name="Fauchery L."/>
            <person name="Girlanda M."/>
            <person name="Hayes R."/>
            <person name="Keri Z."/>
            <person name="Labutti K."/>
            <person name="Lipzen A."/>
            <person name="Lombard V."/>
            <person name="Magnuson J."/>
            <person name="Maillard F."/>
            <person name="Morin E."/>
            <person name="Murat C."/>
            <person name="Nolan M."/>
            <person name="Ohm R."/>
            <person name="Pangilinan J."/>
            <person name="Pereira M."/>
            <person name="Perotto S."/>
            <person name="Peter M."/>
            <person name="Riley R."/>
            <person name="Sitrit Y."/>
            <person name="Stielow B."/>
            <person name="Szollosi G."/>
            <person name="Zifcakova L."/>
            <person name="Stursova M."/>
            <person name="Spatafora J.W."/>
            <person name="Tedersoo L."/>
            <person name="Vaario L.-M."/>
            <person name="Yamada A."/>
            <person name="Yan M."/>
            <person name="Wang P."/>
            <person name="Xu J."/>
            <person name="Bruns T."/>
            <person name="Baldrian P."/>
            <person name="Vilgalys R."/>
            <person name="Henrissat B."/>
            <person name="Grigoriev I.V."/>
            <person name="Hibbett D."/>
            <person name="Nagy L.G."/>
            <person name="Martin F.M."/>
        </authorList>
    </citation>
    <scope>NUCLEOTIDE SEQUENCE</scope>
    <source>
        <strain evidence="1">P2</strain>
    </source>
</reference>